<dbReference type="InterPro" id="IPR017892">
    <property type="entry name" value="Pkinase_C"/>
</dbReference>
<organism evidence="7 8">
    <name type="scientific">Leptidea sinapis</name>
    <dbReference type="NCBI Taxonomy" id="189913"/>
    <lineage>
        <taxon>Eukaryota</taxon>
        <taxon>Metazoa</taxon>
        <taxon>Ecdysozoa</taxon>
        <taxon>Arthropoda</taxon>
        <taxon>Hexapoda</taxon>
        <taxon>Insecta</taxon>
        <taxon>Pterygota</taxon>
        <taxon>Neoptera</taxon>
        <taxon>Endopterygota</taxon>
        <taxon>Lepidoptera</taxon>
        <taxon>Glossata</taxon>
        <taxon>Ditrysia</taxon>
        <taxon>Papilionoidea</taxon>
        <taxon>Pieridae</taxon>
        <taxon>Dismorphiinae</taxon>
        <taxon>Leptidea</taxon>
    </lineage>
</organism>
<name>A0A5E4Q438_9NEOP</name>
<dbReference type="InterPro" id="IPR011009">
    <property type="entry name" value="Kinase-like_dom_sf"/>
</dbReference>
<accession>A0A5E4Q438</accession>
<reference evidence="7 8" key="1">
    <citation type="submission" date="2017-07" db="EMBL/GenBank/DDBJ databases">
        <authorList>
            <person name="Talla V."/>
            <person name="Backstrom N."/>
        </authorList>
    </citation>
    <scope>NUCLEOTIDE SEQUENCE [LARGE SCALE GENOMIC DNA]</scope>
</reference>
<evidence type="ECO:0000256" key="4">
    <source>
        <dbReference type="ARBA" id="ARBA00022777"/>
    </source>
</evidence>
<dbReference type="GO" id="GO:0005524">
    <property type="term" value="F:ATP binding"/>
    <property type="evidence" value="ECO:0007669"/>
    <property type="project" value="UniProtKB-KW"/>
</dbReference>
<dbReference type="GO" id="GO:0004674">
    <property type="term" value="F:protein serine/threonine kinase activity"/>
    <property type="evidence" value="ECO:0007669"/>
    <property type="project" value="UniProtKB-KW"/>
</dbReference>
<dbReference type="AlphaFoldDB" id="A0A5E4Q438"/>
<keyword evidence="1" id="KW-0723">Serine/threonine-protein kinase</keyword>
<dbReference type="PROSITE" id="PS51285">
    <property type="entry name" value="AGC_KINASE_CTER"/>
    <property type="match status" value="1"/>
</dbReference>
<proteinExistence type="predicted"/>
<evidence type="ECO:0000256" key="5">
    <source>
        <dbReference type="ARBA" id="ARBA00022840"/>
    </source>
</evidence>
<keyword evidence="3" id="KW-0547">Nucleotide-binding</keyword>
<evidence type="ECO:0000256" key="2">
    <source>
        <dbReference type="ARBA" id="ARBA00022679"/>
    </source>
</evidence>
<sequence length="346" mass="38123">MGSRETRIPVSSMHVRGAQEMPLLRRHQVSGDEGRACSMNVHKRCQKNVANNCGINTKELSEMLSDLGITPDKNTRPRASKYLNTSLLEGSADFLADDKDPDRYPDKVMCAYFDGYVVCRMASTERLARDMWGERWEELQDIFAGCPYQGSEGEGGATGEGGLKVSLDDFHFIKVLGKGSFGKVMLAEKKGTDERSTQIYGLATGIGDANCEATIHAAPFAGHTPVTFVAATSKEVRQRNVFIEIISIFLGNPARRLGVSGGPAGIRAHAFFRDVDWDALGARRLRPPFRPRAKSKRDATNFDAEFTKEEPNLTPVPADVLRAINQEEFKGFSFVNPDYNPQPAGN</sequence>
<dbReference type="Gene3D" id="3.30.200.20">
    <property type="entry name" value="Phosphorylase Kinase, domain 1"/>
    <property type="match status" value="2"/>
</dbReference>
<keyword evidence="4" id="KW-0418">Kinase</keyword>
<dbReference type="Gene3D" id="1.10.510.10">
    <property type="entry name" value="Transferase(Phosphotransferase) domain 1"/>
    <property type="match status" value="1"/>
</dbReference>
<dbReference type="SMART" id="SM00133">
    <property type="entry name" value="S_TK_X"/>
    <property type="match status" value="1"/>
</dbReference>
<keyword evidence="5" id="KW-0067">ATP-binding</keyword>
<evidence type="ECO:0000256" key="3">
    <source>
        <dbReference type="ARBA" id="ARBA00022741"/>
    </source>
</evidence>
<keyword evidence="8" id="KW-1185">Reference proteome</keyword>
<dbReference type="PANTHER" id="PTHR24351">
    <property type="entry name" value="RIBOSOMAL PROTEIN S6 KINASE"/>
    <property type="match status" value="1"/>
</dbReference>
<evidence type="ECO:0000313" key="8">
    <source>
        <dbReference type="Proteomes" id="UP000324832"/>
    </source>
</evidence>
<dbReference type="InterPro" id="IPR000961">
    <property type="entry name" value="AGC-kinase_C"/>
</dbReference>
<keyword evidence="2" id="KW-0808">Transferase</keyword>
<gene>
    <name evidence="7" type="ORF">LSINAPIS_LOCUS4785</name>
</gene>
<protein>
    <recommendedName>
        <fullName evidence="6">AGC-kinase C-terminal domain-containing protein</fullName>
    </recommendedName>
</protein>
<evidence type="ECO:0000256" key="1">
    <source>
        <dbReference type="ARBA" id="ARBA00022527"/>
    </source>
</evidence>
<feature type="domain" description="AGC-kinase C-terminal" evidence="6">
    <location>
        <begin position="273"/>
        <end position="344"/>
    </location>
</feature>
<dbReference type="EMBL" id="FZQP02001260">
    <property type="protein sequence ID" value="VVC92304.1"/>
    <property type="molecule type" value="Genomic_DNA"/>
</dbReference>
<dbReference type="Pfam" id="PF00433">
    <property type="entry name" value="Pkinase_C"/>
    <property type="match status" value="1"/>
</dbReference>
<evidence type="ECO:0000259" key="6">
    <source>
        <dbReference type="PROSITE" id="PS51285"/>
    </source>
</evidence>
<dbReference type="Proteomes" id="UP000324832">
    <property type="component" value="Unassembled WGS sequence"/>
</dbReference>
<dbReference type="SUPFAM" id="SSF56112">
    <property type="entry name" value="Protein kinase-like (PK-like)"/>
    <property type="match status" value="1"/>
</dbReference>
<evidence type="ECO:0000313" key="7">
    <source>
        <dbReference type="EMBL" id="VVC92304.1"/>
    </source>
</evidence>